<keyword evidence="3 6" id="KW-0479">Metal-binding</keyword>
<feature type="transmembrane region" description="Helical" evidence="6">
    <location>
        <begin position="52"/>
        <end position="70"/>
    </location>
</feature>
<evidence type="ECO:0000256" key="1">
    <source>
        <dbReference type="ARBA" id="ARBA00008624"/>
    </source>
</evidence>
<sequence length="144" mass="15633">MTISGFALNFNRSMAGPSFIENLVASCSSKSALLDQSEMTCDNASSNCQNKMIMYGAGLAIAGIGLGYFIGKTYGSKAARCNRDIKLSTDKVVDTVDIEEIGEKKAFCRCWKSKKFPYCDGTHTAHNRETGDNVGPLIVKKKDI</sequence>
<dbReference type="GO" id="GO:0046872">
    <property type="term" value="F:metal ion binding"/>
    <property type="evidence" value="ECO:0007669"/>
    <property type="project" value="UniProtKB-UniRule"/>
</dbReference>
<dbReference type="GO" id="GO:0010506">
    <property type="term" value="P:regulation of autophagy"/>
    <property type="evidence" value="ECO:0007669"/>
    <property type="project" value="UniProtKB-UniRule"/>
</dbReference>
<dbReference type="GO" id="GO:0005741">
    <property type="term" value="C:mitochondrial outer membrane"/>
    <property type="evidence" value="ECO:0007669"/>
    <property type="project" value="TreeGrafter"/>
</dbReference>
<dbReference type="Pfam" id="PF09360">
    <property type="entry name" value="zf-CDGSH"/>
    <property type="match status" value="1"/>
</dbReference>
<evidence type="ECO:0000256" key="5">
    <source>
        <dbReference type="ARBA" id="ARBA00023014"/>
    </source>
</evidence>
<dbReference type="GO" id="GO:0005789">
    <property type="term" value="C:endoplasmic reticulum membrane"/>
    <property type="evidence" value="ECO:0007669"/>
    <property type="project" value="UniProtKB-SubCell"/>
</dbReference>
<dbReference type="InterPro" id="IPR018967">
    <property type="entry name" value="FeS-contain_CDGSH-typ"/>
</dbReference>
<evidence type="ECO:0000259" key="7">
    <source>
        <dbReference type="SMART" id="SM00704"/>
    </source>
</evidence>
<evidence type="ECO:0000256" key="6">
    <source>
        <dbReference type="RuleBase" id="RU369084"/>
    </source>
</evidence>
<keyword evidence="2 6" id="KW-0001">2Fe-2S</keyword>
<evidence type="ECO:0000256" key="4">
    <source>
        <dbReference type="ARBA" id="ARBA00023004"/>
    </source>
</evidence>
<dbReference type="WBParaSite" id="PSU_v2.g10101.t1">
    <property type="protein sequence ID" value="PSU_v2.g10101.t1"/>
    <property type="gene ID" value="PSU_v2.g10101"/>
</dbReference>
<organism evidence="8 9">
    <name type="scientific">Panagrolaimus superbus</name>
    <dbReference type="NCBI Taxonomy" id="310955"/>
    <lineage>
        <taxon>Eukaryota</taxon>
        <taxon>Metazoa</taxon>
        <taxon>Ecdysozoa</taxon>
        <taxon>Nematoda</taxon>
        <taxon>Chromadorea</taxon>
        <taxon>Rhabditida</taxon>
        <taxon>Tylenchina</taxon>
        <taxon>Panagrolaimomorpha</taxon>
        <taxon>Panagrolaimoidea</taxon>
        <taxon>Panagrolaimidae</taxon>
        <taxon>Panagrolaimus</taxon>
    </lineage>
</organism>
<protein>
    <recommendedName>
        <fullName evidence="6">CDGSH iron-sulfur domain-containing protein 2 homologue</fullName>
    </recommendedName>
</protein>
<comment type="subcellular location">
    <subcellularLocation>
        <location evidence="6">Endoplasmic reticulum membrane</location>
        <topology evidence="6">Single-pass membrane protein</topology>
    </subcellularLocation>
</comment>
<dbReference type="AlphaFoldDB" id="A0A914XWF2"/>
<dbReference type="Proteomes" id="UP000887577">
    <property type="component" value="Unplaced"/>
</dbReference>
<feature type="domain" description="Iron-binding zinc finger CDGSH type" evidence="7">
    <location>
        <begin position="91"/>
        <end position="129"/>
    </location>
</feature>
<evidence type="ECO:0000313" key="8">
    <source>
        <dbReference type="Proteomes" id="UP000887577"/>
    </source>
</evidence>
<evidence type="ECO:0000256" key="3">
    <source>
        <dbReference type="ARBA" id="ARBA00022723"/>
    </source>
</evidence>
<proteinExistence type="inferred from homology"/>
<name>A0A914XWF2_9BILA</name>
<keyword evidence="6" id="KW-0256">Endoplasmic reticulum</keyword>
<dbReference type="InterPro" id="IPR045131">
    <property type="entry name" value="CISD1/2"/>
</dbReference>
<accession>A0A914XWF2</accession>
<dbReference type="GO" id="GO:0051537">
    <property type="term" value="F:2 iron, 2 sulfur cluster binding"/>
    <property type="evidence" value="ECO:0007669"/>
    <property type="project" value="UniProtKB-UniRule"/>
</dbReference>
<keyword evidence="5 6" id="KW-0411">Iron-sulfur</keyword>
<evidence type="ECO:0000256" key="2">
    <source>
        <dbReference type="ARBA" id="ARBA00022714"/>
    </source>
</evidence>
<evidence type="ECO:0000313" key="9">
    <source>
        <dbReference type="WBParaSite" id="PSU_v2.g10101.t1"/>
    </source>
</evidence>
<dbReference type="SMART" id="SM00704">
    <property type="entry name" value="ZnF_CDGSH"/>
    <property type="match status" value="1"/>
</dbReference>
<keyword evidence="6" id="KW-0472">Membrane</keyword>
<comment type="similarity">
    <text evidence="1 6">Belongs to the CISD protein family. CISD2 subfamily.</text>
</comment>
<dbReference type="PANTHER" id="PTHR13680:SF5">
    <property type="entry name" value="CDGSH IRON-SULFUR DOMAIN-CONTAINING PROTEIN 1"/>
    <property type="match status" value="1"/>
</dbReference>
<dbReference type="InterPro" id="IPR042216">
    <property type="entry name" value="MitoNEET_CISD"/>
</dbReference>
<keyword evidence="8" id="KW-1185">Reference proteome</keyword>
<dbReference type="Gene3D" id="3.40.5.90">
    <property type="entry name" value="CDGSH iron-sulfur domain, mitoNEET-type"/>
    <property type="match status" value="1"/>
</dbReference>
<dbReference type="PANTHER" id="PTHR13680">
    <property type="entry name" value="CDGSH IRON-SULFUR DOMAIN-CONTAINING PROTEIN 1"/>
    <property type="match status" value="1"/>
</dbReference>
<comment type="cofactor">
    <cofactor evidence="6">
        <name>[2Fe-2S] cluster</name>
        <dbReference type="ChEBI" id="CHEBI:190135"/>
    </cofactor>
    <text evidence="6">Binds 1 [2Fe-2S] cluster.</text>
</comment>
<reference evidence="9" key="1">
    <citation type="submission" date="2022-11" db="UniProtKB">
        <authorList>
            <consortium name="WormBaseParasite"/>
        </authorList>
    </citation>
    <scope>IDENTIFICATION</scope>
</reference>
<keyword evidence="6" id="KW-0812">Transmembrane</keyword>
<dbReference type="FunFam" id="3.40.5.90:FF:000001">
    <property type="entry name" value="CDGSH iron-sulfur domain-containing protein 1"/>
    <property type="match status" value="1"/>
</dbReference>
<keyword evidence="6" id="KW-1133">Transmembrane helix</keyword>
<keyword evidence="4 6" id="KW-0408">Iron</keyword>